<feature type="region of interest" description="Disordered" evidence="1">
    <location>
        <begin position="199"/>
        <end position="243"/>
    </location>
</feature>
<evidence type="ECO:0000313" key="3">
    <source>
        <dbReference type="Proteomes" id="UP000054359"/>
    </source>
</evidence>
<reference evidence="2 3" key="1">
    <citation type="submission" date="2013-11" db="EMBL/GenBank/DDBJ databases">
        <title>Genome sequencing of Stegodyphus mimosarum.</title>
        <authorList>
            <person name="Bechsgaard J."/>
        </authorList>
    </citation>
    <scope>NUCLEOTIDE SEQUENCE [LARGE SCALE GENOMIC DNA]</scope>
</reference>
<dbReference type="EMBL" id="KK116737">
    <property type="protein sequence ID" value="KFM68623.1"/>
    <property type="molecule type" value="Genomic_DNA"/>
</dbReference>
<feature type="non-terminal residue" evidence="2">
    <location>
        <position position="243"/>
    </location>
</feature>
<feature type="compositionally biased region" description="Basic and acidic residues" evidence="1">
    <location>
        <begin position="232"/>
        <end position="243"/>
    </location>
</feature>
<keyword evidence="3" id="KW-1185">Reference proteome</keyword>
<gene>
    <name evidence="2" type="ORF">X975_08703</name>
</gene>
<dbReference type="AlphaFoldDB" id="A0A087TU34"/>
<feature type="compositionally biased region" description="Polar residues" evidence="1">
    <location>
        <begin position="219"/>
        <end position="228"/>
    </location>
</feature>
<evidence type="ECO:0000256" key="1">
    <source>
        <dbReference type="SAM" id="MobiDB-lite"/>
    </source>
</evidence>
<dbReference type="PANTHER" id="PTHR47331:SF1">
    <property type="entry name" value="GAG-LIKE PROTEIN"/>
    <property type="match status" value="1"/>
</dbReference>
<feature type="compositionally biased region" description="Basic and acidic residues" evidence="1">
    <location>
        <begin position="205"/>
        <end position="218"/>
    </location>
</feature>
<dbReference type="OrthoDB" id="6424433at2759"/>
<dbReference type="OMA" id="WRCRERI"/>
<dbReference type="PANTHER" id="PTHR47331">
    <property type="entry name" value="PHD-TYPE DOMAIN-CONTAINING PROTEIN"/>
    <property type="match status" value="1"/>
</dbReference>
<name>A0A087TU34_STEMI</name>
<accession>A0A087TU34</accession>
<dbReference type="Proteomes" id="UP000054359">
    <property type="component" value="Unassembled WGS sequence"/>
</dbReference>
<proteinExistence type="predicted"/>
<evidence type="ECO:0000313" key="2">
    <source>
        <dbReference type="EMBL" id="KFM68623.1"/>
    </source>
</evidence>
<protein>
    <submittedName>
        <fullName evidence="2">Uncharacterized protein</fullName>
    </submittedName>
</protein>
<organism evidence="2 3">
    <name type="scientific">Stegodyphus mimosarum</name>
    <name type="common">African social velvet spider</name>
    <dbReference type="NCBI Taxonomy" id="407821"/>
    <lineage>
        <taxon>Eukaryota</taxon>
        <taxon>Metazoa</taxon>
        <taxon>Ecdysozoa</taxon>
        <taxon>Arthropoda</taxon>
        <taxon>Chelicerata</taxon>
        <taxon>Arachnida</taxon>
        <taxon>Araneae</taxon>
        <taxon>Araneomorphae</taxon>
        <taxon>Entelegynae</taxon>
        <taxon>Eresoidea</taxon>
        <taxon>Eresidae</taxon>
        <taxon>Stegodyphus</taxon>
    </lineage>
</organism>
<dbReference type="STRING" id="407821.A0A087TU34"/>
<sequence length="243" mass="28209">MIGVRLATSIKKDLHMEDVSSVFWTDSMDVLYWVKKEGPWAIFVANRVEEIRTLSSNENWSYVPGILNTADLPSQGCSVRTFIEESWWEGPSWFIKKEEEWPKLEHIPNMEVVNSEKKKTILTAVSVQSKEKYYYRYSSYVKLVRITAWITRFITNMKKLKYHRTTGNLTTEEIKRAERILLKQVQKDAFSNETDKRLNSLQVIKDSDDPGTEGRPKEGNTSCQSYSNDGAVPERRTNEPTPT</sequence>